<dbReference type="SUPFAM" id="SSF64076">
    <property type="entry name" value="MTH938-like"/>
    <property type="match status" value="1"/>
</dbReference>
<dbReference type="Proteomes" id="UP001169764">
    <property type="component" value="Unassembled WGS sequence"/>
</dbReference>
<evidence type="ECO:0000313" key="1">
    <source>
        <dbReference type="EMBL" id="MDO6413507.1"/>
    </source>
</evidence>
<protein>
    <submittedName>
        <fullName evidence="1">MTH938/NDUFAF3 family protein</fullName>
    </submittedName>
</protein>
<comment type="caution">
    <text evidence="1">The sequence shown here is derived from an EMBL/GenBank/DDBJ whole genome shotgun (WGS) entry which is preliminary data.</text>
</comment>
<accession>A0ABT8Y599</accession>
<evidence type="ECO:0000313" key="2">
    <source>
        <dbReference type="Proteomes" id="UP001169764"/>
    </source>
</evidence>
<sequence>MSKLDQTPAAIGPLVAAVGPSGFRVGDRMVPGGLILTPDDALDWEAGSFDALAEADFAPLLVLKPLPEFVLLGTGATLRRPAPALTAALEAKGLFLEPMDSRAAARTWGLLRAEGRNIAAALLPIA</sequence>
<reference evidence="1" key="1">
    <citation type="submission" date="2023-07" db="EMBL/GenBank/DDBJ databases">
        <authorList>
            <person name="Kim M."/>
        </authorList>
    </citation>
    <scope>NUCLEOTIDE SEQUENCE</scope>
    <source>
        <strain evidence="1">BIUV-7</strain>
    </source>
</reference>
<dbReference type="Gene3D" id="3.40.1230.10">
    <property type="entry name" value="MTH938-like"/>
    <property type="match status" value="1"/>
</dbReference>
<dbReference type="PANTHER" id="PTHR21192:SF2">
    <property type="entry name" value="NADH DEHYDROGENASE [UBIQUINONE] 1 ALPHA SUBCOMPLEX ASSEMBLY FACTOR 3"/>
    <property type="match status" value="1"/>
</dbReference>
<dbReference type="Pfam" id="PF04430">
    <property type="entry name" value="DUF498"/>
    <property type="match status" value="1"/>
</dbReference>
<dbReference type="InterPro" id="IPR036748">
    <property type="entry name" value="MTH938-like_sf"/>
</dbReference>
<dbReference type="RefSeq" id="WP_303540031.1">
    <property type="nucleotide sequence ID" value="NZ_JAUOTP010000002.1"/>
</dbReference>
<dbReference type="PANTHER" id="PTHR21192">
    <property type="entry name" value="NUCLEAR PROTEIN E3-3"/>
    <property type="match status" value="1"/>
</dbReference>
<gene>
    <name evidence="1" type="ORF">Q4F19_03840</name>
</gene>
<dbReference type="InterPro" id="IPR007523">
    <property type="entry name" value="NDUFAF3/AAMDC"/>
</dbReference>
<dbReference type="EMBL" id="JAUOTP010000002">
    <property type="protein sequence ID" value="MDO6413507.1"/>
    <property type="molecule type" value="Genomic_DNA"/>
</dbReference>
<name>A0ABT8Y599_9SPHN</name>
<organism evidence="1 2">
    <name type="scientific">Sphingomonas natans</name>
    <dbReference type="NCBI Taxonomy" id="3063330"/>
    <lineage>
        <taxon>Bacteria</taxon>
        <taxon>Pseudomonadati</taxon>
        <taxon>Pseudomonadota</taxon>
        <taxon>Alphaproteobacteria</taxon>
        <taxon>Sphingomonadales</taxon>
        <taxon>Sphingomonadaceae</taxon>
        <taxon>Sphingomonas</taxon>
    </lineage>
</organism>
<keyword evidence="2" id="KW-1185">Reference proteome</keyword>
<proteinExistence type="predicted"/>